<protein>
    <submittedName>
        <fullName evidence="4">Serine dehydratase domain-containing protein</fullName>
    </submittedName>
</protein>
<evidence type="ECO:0000256" key="2">
    <source>
        <dbReference type="ARBA" id="ARBA00023239"/>
    </source>
</evidence>
<gene>
    <name evidence="4" type="ORF">BKA67DRAFT_543590</name>
</gene>
<keyword evidence="5" id="KW-1185">Reference proteome</keyword>
<reference evidence="4" key="1">
    <citation type="journal article" date="2021" name="Nat. Commun.">
        <title>Genetic determinants of endophytism in the Arabidopsis root mycobiome.</title>
        <authorList>
            <person name="Mesny F."/>
            <person name="Miyauchi S."/>
            <person name="Thiergart T."/>
            <person name="Pickel B."/>
            <person name="Atanasova L."/>
            <person name="Karlsson M."/>
            <person name="Huettel B."/>
            <person name="Barry K.W."/>
            <person name="Haridas S."/>
            <person name="Chen C."/>
            <person name="Bauer D."/>
            <person name="Andreopoulos W."/>
            <person name="Pangilinan J."/>
            <person name="LaButti K."/>
            <person name="Riley R."/>
            <person name="Lipzen A."/>
            <person name="Clum A."/>
            <person name="Drula E."/>
            <person name="Henrissat B."/>
            <person name="Kohler A."/>
            <person name="Grigoriev I.V."/>
            <person name="Martin F.M."/>
            <person name="Hacquard S."/>
        </authorList>
    </citation>
    <scope>NUCLEOTIDE SEQUENCE</scope>
    <source>
        <strain evidence="4">MPI-SDFR-AT-0073</strain>
    </source>
</reference>
<dbReference type="RefSeq" id="XP_045963240.1">
    <property type="nucleotide sequence ID" value="XM_046101196.1"/>
</dbReference>
<keyword evidence="2" id="KW-0456">Lyase</keyword>
<dbReference type="Proteomes" id="UP000758603">
    <property type="component" value="Unassembled WGS sequence"/>
</dbReference>
<evidence type="ECO:0000256" key="1">
    <source>
        <dbReference type="ARBA" id="ARBA00005323"/>
    </source>
</evidence>
<dbReference type="Gene3D" id="3.20.20.10">
    <property type="entry name" value="Alanine racemase"/>
    <property type="match status" value="1"/>
</dbReference>
<dbReference type="GO" id="GO:0008721">
    <property type="term" value="F:D-serine ammonia-lyase activity"/>
    <property type="evidence" value="ECO:0007669"/>
    <property type="project" value="TreeGrafter"/>
</dbReference>
<accession>A0A9P8UTZ1</accession>
<dbReference type="PANTHER" id="PTHR28004:SF2">
    <property type="entry name" value="D-SERINE DEHYDRATASE"/>
    <property type="match status" value="1"/>
</dbReference>
<dbReference type="InterPro" id="IPR029066">
    <property type="entry name" value="PLP-binding_barrel"/>
</dbReference>
<dbReference type="SMART" id="SM01119">
    <property type="entry name" value="D-ser_dehydrat"/>
    <property type="match status" value="1"/>
</dbReference>
<dbReference type="GeneID" id="70130088"/>
<organism evidence="4 5">
    <name type="scientific">Truncatella angustata</name>
    <dbReference type="NCBI Taxonomy" id="152316"/>
    <lineage>
        <taxon>Eukaryota</taxon>
        <taxon>Fungi</taxon>
        <taxon>Dikarya</taxon>
        <taxon>Ascomycota</taxon>
        <taxon>Pezizomycotina</taxon>
        <taxon>Sordariomycetes</taxon>
        <taxon>Xylariomycetidae</taxon>
        <taxon>Amphisphaeriales</taxon>
        <taxon>Sporocadaceae</taxon>
        <taxon>Truncatella</taxon>
    </lineage>
</organism>
<dbReference type="PANTHER" id="PTHR28004">
    <property type="entry name" value="ZGC:162816-RELATED"/>
    <property type="match status" value="1"/>
</dbReference>
<dbReference type="OrthoDB" id="20198at2759"/>
<proteinExistence type="inferred from homology"/>
<dbReference type="InterPro" id="IPR001608">
    <property type="entry name" value="Ala_racemase_N"/>
</dbReference>
<dbReference type="InterPro" id="IPR051466">
    <property type="entry name" value="D-amino_acid_metab_enzyme"/>
</dbReference>
<dbReference type="SUPFAM" id="SSF51419">
    <property type="entry name" value="PLP-binding barrel"/>
    <property type="match status" value="1"/>
</dbReference>
<dbReference type="Gene3D" id="2.40.37.20">
    <property type="entry name" value="D-serine dehydratase-like domain"/>
    <property type="match status" value="1"/>
</dbReference>
<feature type="domain" description="D-serine dehydratase-like" evidence="3">
    <location>
        <begin position="320"/>
        <end position="436"/>
    </location>
</feature>
<evidence type="ECO:0000313" key="4">
    <source>
        <dbReference type="EMBL" id="KAH6659109.1"/>
    </source>
</evidence>
<dbReference type="EMBL" id="JAGPXC010000001">
    <property type="protein sequence ID" value="KAH6659109.1"/>
    <property type="molecule type" value="Genomic_DNA"/>
</dbReference>
<sequence>MHQSKEDLLQQYKGCDVSSLPKPAAIMDVAIARRHCSTMLQAVQALNVNFRAHVKTHKTSELALLQIGSDMHDVHLAVSTVAEIEHLLPTLCNLKESGRAINILYSVPLPPSQTSRVAQLARRLGPGSITLLIDHPSHLKPLLVFRQEAGFPSGVFLKVDTGYHRAGLPPSSLNKGGLIDEIARLESEGDVYFVGLYSHSSLSYAGTTASEAMDALGSEINGCLDALNYNQASLPKHHSIMISVGASPQVVAIQNFAGRNAGMSGPTITLERALEDISNFEIGGCQITLELHAGVYSVMDMQQFSTRSINSLGHVDGEVALSVAAEVVSVYNDGERQKPEALLAVGTLGLGREPCASYKGWAVVGRSQKCHKANGDSRMIVERISQEHCVISWDLADWPKEAQLPRLPLEVGQTLRLYPNHACVTGAMYGHYFVVDSDILEPDIVQDVWVRASGW</sequence>
<name>A0A9P8UTZ1_9PEZI</name>
<comment type="similarity">
    <text evidence="1">Belongs to the DSD1 family.</text>
</comment>
<evidence type="ECO:0000259" key="3">
    <source>
        <dbReference type="SMART" id="SM01119"/>
    </source>
</evidence>
<dbReference type="AlphaFoldDB" id="A0A9P8UTZ1"/>
<dbReference type="Pfam" id="PF01168">
    <property type="entry name" value="Ala_racemase_N"/>
    <property type="match status" value="1"/>
</dbReference>
<dbReference type="InterPro" id="IPR042208">
    <property type="entry name" value="D-ser_dehydrat-like_sf"/>
</dbReference>
<dbReference type="Pfam" id="PF14031">
    <property type="entry name" value="D-ser_dehydrat"/>
    <property type="match status" value="1"/>
</dbReference>
<comment type="caution">
    <text evidence="4">The sequence shown here is derived from an EMBL/GenBank/DDBJ whole genome shotgun (WGS) entry which is preliminary data.</text>
</comment>
<dbReference type="GO" id="GO:0036088">
    <property type="term" value="P:D-serine catabolic process"/>
    <property type="evidence" value="ECO:0007669"/>
    <property type="project" value="TreeGrafter"/>
</dbReference>
<evidence type="ECO:0000313" key="5">
    <source>
        <dbReference type="Proteomes" id="UP000758603"/>
    </source>
</evidence>
<dbReference type="InterPro" id="IPR026956">
    <property type="entry name" value="D-ser_dehydrat-like_dom"/>
</dbReference>